<comment type="caution">
    <text evidence="2">The sequence shown here is derived from an EMBL/GenBank/DDBJ whole genome shotgun (WGS) entry which is preliminary data.</text>
</comment>
<accession>A0A919PXF2</accession>
<proteinExistence type="predicted"/>
<evidence type="ECO:0000313" key="3">
    <source>
        <dbReference type="Proteomes" id="UP000660611"/>
    </source>
</evidence>
<keyword evidence="3" id="KW-1185">Reference proteome</keyword>
<gene>
    <name evidence="2" type="ORF">Dsi01nite_090620</name>
</gene>
<reference evidence="2" key="1">
    <citation type="submission" date="2021-01" db="EMBL/GenBank/DDBJ databases">
        <title>Whole genome shotgun sequence of Dactylosporangium siamense NBRC 106093.</title>
        <authorList>
            <person name="Komaki H."/>
            <person name="Tamura T."/>
        </authorList>
    </citation>
    <scope>NUCLEOTIDE SEQUENCE</scope>
    <source>
        <strain evidence="2">NBRC 106093</strain>
    </source>
</reference>
<name>A0A919PXF2_9ACTN</name>
<dbReference type="EMBL" id="BONQ01000147">
    <property type="protein sequence ID" value="GIG51021.1"/>
    <property type="molecule type" value="Genomic_DNA"/>
</dbReference>
<evidence type="ECO:0000313" key="2">
    <source>
        <dbReference type="EMBL" id="GIG51021.1"/>
    </source>
</evidence>
<feature type="region of interest" description="Disordered" evidence="1">
    <location>
        <begin position="1"/>
        <end position="45"/>
    </location>
</feature>
<evidence type="ECO:0000256" key="1">
    <source>
        <dbReference type="SAM" id="MobiDB-lite"/>
    </source>
</evidence>
<dbReference type="Proteomes" id="UP000660611">
    <property type="component" value="Unassembled WGS sequence"/>
</dbReference>
<sequence>MRTPAYRAEAVRRRAKDNGEAGRQLGKDDGEAKTTARQGGRVSRLRTDVGGGVGFATPLLGRGARDEAMRQRTWWSASCSEVFTSALGCACSAWGSAGGWFGGAPAGGSAMVARDTTACPRAVLVFAVVMHDWPEVAP</sequence>
<organism evidence="2 3">
    <name type="scientific">Dactylosporangium siamense</name>
    <dbReference type="NCBI Taxonomy" id="685454"/>
    <lineage>
        <taxon>Bacteria</taxon>
        <taxon>Bacillati</taxon>
        <taxon>Actinomycetota</taxon>
        <taxon>Actinomycetes</taxon>
        <taxon>Micromonosporales</taxon>
        <taxon>Micromonosporaceae</taxon>
        <taxon>Dactylosporangium</taxon>
    </lineage>
</organism>
<dbReference type="AlphaFoldDB" id="A0A919PXF2"/>
<feature type="compositionally biased region" description="Basic and acidic residues" evidence="1">
    <location>
        <begin position="9"/>
        <end position="34"/>
    </location>
</feature>
<protein>
    <submittedName>
        <fullName evidence="2">Uncharacterized protein</fullName>
    </submittedName>
</protein>